<comment type="caution">
    <text evidence="2">The sequence shown here is derived from an EMBL/GenBank/DDBJ whole genome shotgun (WGS) entry which is preliminary data.</text>
</comment>
<dbReference type="PROSITE" id="PS50910">
    <property type="entry name" value="HEPN"/>
    <property type="match status" value="1"/>
</dbReference>
<feature type="domain" description="HEPN" evidence="1">
    <location>
        <begin position="126"/>
        <end position="246"/>
    </location>
</feature>
<dbReference type="Gene3D" id="1.20.120.330">
    <property type="entry name" value="Nucleotidyltransferases domain 2"/>
    <property type="match status" value="2"/>
</dbReference>
<dbReference type="Pfam" id="PF05168">
    <property type="entry name" value="HEPN"/>
    <property type="match status" value="1"/>
</dbReference>
<dbReference type="Proteomes" id="UP000653730">
    <property type="component" value="Unassembled WGS sequence"/>
</dbReference>
<sequence length="572" mass="66584">MALPIQDITQKLVQLLEVQYIYKTEITEGNPQKLLIIVLRGRCSTLTTELADTVGKIFQEQTDFLYRIFSMEYAGEQLKEKNLFFIHGCLPHKLIYKGEEDAPGLLPYTVDEVVKDRLTARFKNEAIKTGAFIEGAAYYIKRIRHSHAAFMLHQYIELNLRFATLFIMGRERKRHSIKELQNGIKAFAPELGCIFNTEIEEETLLLKILDDAYIATRYRNDYHITENQLMLIYERAQGIATLIREQYNHRLKGITHPPQQEKQSDGVVLYPTTGDTLLQEIIARLQEYITLDSVYVMGKKKEMHTQEVYMAPAHYHPVYRMSYTLLILTEGYSAIPVTRIVKAIGKKLPEACYIYPIVYNAGEAWEKVDFGCNFLSRAMGQSALAYYTSENPVPMQYMPVRYPRVWKRICKKWKSHFSRCKNINRRAELNEYDYRTDPVARVAMMHYALEQVCLGLLYVFWEFEPKIHTLPYLMHLCSHFTDIPDTVFPRTTYYNNYLYHLLCKGHKIMRHKTDTCITKEDAEEAYKIANRFIDKARQIAKQELERLKKLHKVLPPAASVHPGGAGALSGLR</sequence>
<dbReference type="AlphaFoldDB" id="A0A926JSQ7"/>
<proteinExistence type="predicted"/>
<organism evidence="2 3">
    <name type="scientific">Sinomicrobium weinanense</name>
    <dbReference type="NCBI Taxonomy" id="2842200"/>
    <lineage>
        <taxon>Bacteria</taxon>
        <taxon>Pseudomonadati</taxon>
        <taxon>Bacteroidota</taxon>
        <taxon>Flavobacteriia</taxon>
        <taxon>Flavobacteriales</taxon>
        <taxon>Flavobacteriaceae</taxon>
        <taxon>Sinomicrobium</taxon>
    </lineage>
</organism>
<keyword evidence="3" id="KW-1185">Reference proteome</keyword>
<dbReference type="EMBL" id="JACVDC010000036">
    <property type="protein sequence ID" value="MBC9796798.1"/>
    <property type="molecule type" value="Genomic_DNA"/>
</dbReference>
<gene>
    <name evidence="2" type="ORF">IBL28_12515</name>
</gene>
<evidence type="ECO:0000313" key="3">
    <source>
        <dbReference type="Proteomes" id="UP000653730"/>
    </source>
</evidence>
<evidence type="ECO:0000259" key="1">
    <source>
        <dbReference type="PROSITE" id="PS50910"/>
    </source>
</evidence>
<dbReference type="InterPro" id="IPR007842">
    <property type="entry name" value="HEPN_dom"/>
</dbReference>
<dbReference type="SUPFAM" id="SSF81593">
    <property type="entry name" value="Nucleotidyltransferase substrate binding subunit/domain"/>
    <property type="match status" value="1"/>
</dbReference>
<reference evidence="2 3" key="1">
    <citation type="submission" date="2020-09" db="EMBL/GenBank/DDBJ databases">
        <title>Sinomicrobium weinanense sp. nov., a halophilic bacteria isolated from saline-alkali soil.</title>
        <authorList>
            <person name="Wu P."/>
            <person name="Ren H."/>
            <person name="Mei Y."/>
            <person name="Liang Y."/>
            <person name="Chen Z."/>
        </authorList>
    </citation>
    <scope>NUCLEOTIDE SEQUENCE [LARGE SCALE GENOMIC DNA]</scope>
    <source>
        <strain evidence="2 3">FJxs</strain>
    </source>
</reference>
<dbReference type="RefSeq" id="WP_187965941.1">
    <property type="nucleotide sequence ID" value="NZ_JACVDC010000036.1"/>
</dbReference>
<accession>A0A926JSQ7</accession>
<name>A0A926JSQ7_9FLAO</name>
<evidence type="ECO:0000313" key="2">
    <source>
        <dbReference type="EMBL" id="MBC9796798.1"/>
    </source>
</evidence>
<protein>
    <submittedName>
        <fullName evidence="2">HEPN domain-containing protein</fullName>
    </submittedName>
</protein>
<dbReference type="SMART" id="SM00748">
    <property type="entry name" value="HEPN"/>
    <property type="match status" value="1"/>
</dbReference>